<comment type="caution">
    <text evidence="1">The sequence shown here is derived from an EMBL/GenBank/DDBJ whole genome shotgun (WGS) entry which is preliminary data.</text>
</comment>
<organism evidence="1 2">
    <name type="scientific">Vararia minispora EC-137</name>
    <dbReference type="NCBI Taxonomy" id="1314806"/>
    <lineage>
        <taxon>Eukaryota</taxon>
        <taxon>Fungi</taxon>
        <taxon>Dikarya</taxon>
        <taxon>Basidiomycota</taxon>
        <taxon>Agaricomycotina</taxon>
        <taxon>Agaricomycetes</taxon>
        <taxon>Russulales</taxon>
        <taxon>Lachnocladiaceae</taxon>
        <taxon>Vararia</taxon>
    </lineage>
</organism>
<proteinExistence type="predicted"/>
<reference evidence="1" key="2">
    <citation type="journal article" date="2022" name="New Phytol.">
        <title>Evolutionary transition to the ectomycorrhizal habit in the genomes of a hyperdiverse lineage of mushroom-forming fungi.</title>
        <authorList>
            <person name="Looney B."/>
            <person name="Miyauchi S."/>
            <person name="Morin E."/>
            <person name="Drula E."/>
            <person name="Courty P.E."/>
            <person name="Kohler A."/>
            <person name="Kuo A."/>
            <person name="LaButti K."/>
            <person name="Pangilinan J."/>
            <person name="Lipzen A."/>
            <person name="Riley R."/>
            <person name="Andreopoulos W."/>
            <person name="He G."/>
            <person name="Johnson J."/>
            <person name="Nolan M."/>
            <person name="Tritt A."/>
            <person name="Barry K.W."/>
            <person name="Grigoriev I.V."/>
            <person name="Nagy L.G."/>
            <person name="Hibbett D."/>
            <person name="Henrissat B."/>
            <person name="Matheny P.B."/>
            <person name="Labbe J."/>
            <person name="Martin F.M."/>
        </authorList>
    </citation>
    <scope>NUCLEOTIDE SEQUENCE</scope>
    <source>
        <strain evidence="1">EC-137</strain>
    </source>
</reference>
<dbReference type="EMBL" id="MU273468">
    <property type="protein sequence ID" value="KAI0036814.1"/>
    <property type="molecule type" value="Genomic_DNA"/>
</dbReference>
<reference evidence="1" key="1">
    <citation type="submission" date="2021-02" db="EMBL/GenBank/DDBJ databases">
        <authorList>
            <consortium name="DOE Joint Genome Institute"/>
            <person name="Ahrendt S."/>
            <person name="Looney B.P."/>
            <person name="Miyauchi S."/>
            <person name="Morin E."/>
            <person name="Drula E."/>
            <person name="Courty P.E."/>
            <person name="Chicoki N."/>
            <person name="Fauchery L."/>
            <person name="Kohler A."/>
            <person name="Kuo A."/>
            <person name="Labutti K."/>
            <person name="Pangilinan J."/>
            <person name="Lipzen A."/>
            <person name="Riley R."/>
            <person name="Andreopoulos W."/>
            <person name="He G."/>
            <person name="Johnson J."/>
            <person name="Barry K.W."/>
            <person name="Grigoriev I.V."/>
            <person name="Nagy L."/>
            <person name="Hibbett D."/>
            <person name="Henrissat B."/>
            <person name="Matheny P.B."/>
            <person name="Labbe J."/>
            <person name="Martin F."/>
        </authorList>
    </citation>
    <scope>NUCLEOTIDE SEQUENCE</scope>
    <source>
        <strain evidence="1">EC-137</strain>
    </source>
</reference>
<gene>
    <name evidence="1" type="ORF">K488DRAFT_81801</name>
</gene>
<accession>A0ACB8QY82</accession>
<evidence type="ECO:0000313" key="2">
    <source>
        <dbReference type="Proteomes" id="UP000814128"/>
    </source>
</evidence>
<evidence type="ECO:0000313" key="1">
    <source>
        <dbReference type="EMBL" id="KAI0036814.1"/>
    </source>
</evidence>
<keyword evidence="2" id="KW-1185">Reference proteome</keyword>
<sequence>MSSPRARRHPTPIRRRLRLRRASNMRSSIFSALLLAVPAAVADSDFRLFHRVYHPGIDAESNFFERGTLDLPLTSRSPPSLLPTSSAQGDLNVLLRAAEDFPDALYQVALVSSDSRSPWDISSVKACHLNVDAHESIILHYTSDAPGSTPYAIDLFVSPIPRDGACPPNPAPLAAPRNTTLTVSLPRHPPSPELRAAPQMSQTGEPVKPPEEKTFFQKYWIYIAIVLATLLLAPGGGEEGQGK</sequence>
<name>A0ACB8QY82_9AGAM</name>
<protein>
    <submittedName>
        <fullName evidence="1">Uncharacterized protein</fullName>
    </submittedName>
</protein>
<dbReference type="Proteomes" id="UP000814128">
    <property type="component" value="Unassembled WGS sequence"/>
</dbReference>